<dbReference type="Pfam" id="PF00682">
    <property type="entry name" value="HMGL-like"/>
    <property type="match status" value="1"/>
</dbReference>
<dbReference type="AlphaFoldDB" id="A0A0C1ZAB3"/>
<reference evidence="3 4" key="1">
    <citation type="submission" date="2014-12" db="EMBL/GenBank/DDBJ databases">
        <title>Genome assembly of Enhygromyxa salina DSM 15201.</title>
        <authorList>
            <person name="Sharma G."/>
            <person name="Subramanian S."/>
        </authorList>
    </citation>
    <scope>NUCLEOTIDE SEQUENCE [LARGE SCALE GENOMIC DNA]</scope>
    <source>
        <strain evidence="3 4">DSM 15201</strain>
    </source>
</reference>
<gene>
    <name evidence="3" type="ORF">DB30_06702</name>
</gene>
<evidence type="ECO:0000313" key="3">
    <source>
        <dbReference type="EMBL" id="KIG14554.1"/>
    </source>
</evidence>
<organism evidence="3 4">
    <name type="scientific">Enhygromyxa salina</name>
    <dbReference type="NCBI Taxonomy" id="215803"/>
    <lineage>
        <taxon>Bacteria</taxon>
        <taxon>Pseudomonadati</taxon>
        <taxon>Myxococcota</taxon>
        <taxon>Polyangia</taxon>
        <taxon>Nannocystales</taxon>
        <taxon>Nannocystaceae</taxon>
        <taxon>Enhygromyxa</taxon>
    </lineage>
</organism>
<evidence type="ECO:0000313" key="4">
    <source>
        <dbReference type="Proteomes" id="UP000031599"/>
    </source>
</evidence>
<keyword evidence="1" id="KW-0464">Manganese</keyword>
<proteinExistence type="predicted"/>
<dbReference type="InterPro" id="IPR050073">
    <property type="entry name" value="2-IPM_HCS-like"/>
</dbReference>
<accession>A0A0C1ZAB3</accession>
<dbReference type="InterPro" id="IPR013785">
    <property type="entry name" value="Aldolase_TIM"/>
</dbReference>
<dbReference type="GO" id="GO:0009098">
    <property type="term" value="P:L-leucine biosynthetic process"/>
    <property type="evidence" value="ECO:0007669"/>
    <property type="project" value="TreeGrafter"/>
</dbReference>
<dbReference type="PROSITE" id="PS50991">
    <property type="entry name" value="PYR_CT"/>
    <property type="match status" value="1"/>
</dbReference>
<sequence length="431" mass="47101">MTMPDHPTQPTPDDLREPRAADLVYDWNSRNRRGPLSPLVHRKISFFDETLRDGIQSPSVRDPSLEEKQEILRLTAALGIDAADLGLPGAGPRAIADVTALINFAEREQLGIEYACAARTHERDINAVADIADATGQEIWVYAFLGSSPIRLYTENWEVSTLLERTILAAELCAKRGLPMCFVTEDTTRSTPTVLDQLFRCAVEHGVKRLCLCDTVGHATPAGVEDLVSFTRLLLETIRAPDVGIDWHGHNDRGLGVTNNIVALESGADRIHGTALGIGERVGNASLDLTLMNLKLLGELPDHDLSKLVPWCEAVAHACEVPIHPQYPLVGADAFRTATGVHAAAVIKAMNKGDDDLADRIYSGVPANWFGKQQSIEIGFMSGESNVRYWLLHRGITPNDGLVKHVFDAAKATDHILSDDEVMQAVRGYEG</sequence>
<evidence type="ECO:0000259" key="2">
    <source>
        <dbReference type="PROSITE" id="PS50991"/>
    </source>
</evidence>
<feature type="domain" description="Pyruvate carboxyltransferase" evidence="2">
    <location>
        <begin position="44"/>
        <end position="309"/>
    </location>
</feature>
<name>A0A0C1ZAB3_9BACT</name>
<dbReference type="SUPFAM" id="SSF51569">
    <property type="entry name" value="Aldolase"/>
    <property type="match status" value="1"/>
</dbReference>
<evidence type="ECO:0000256" key="1">
    <source>
        <dbReference type="ARBA" id="ARBA00023211"/>
    </source>
</evidence>
<dbReference type="EMBL" id="JMCC02000071">
    <property type="protein sequence ID" value="KIG14554.1"/>
    <property type="molecule type" value="Genomic_DNA"/>
</dbReference>
<dbReference type="Proteomes" id="UP000031599">
    <property type="component" value="Unassembled WGS sequence"/>
</dbReference>
<dbReference type="InterPro" id="IPR000891">
    <property type="entry name" value="PYR_CT"/>
</dbReference>
<comment type="caution">
    <text evidence="3">The sequence shown here is derived from an EMBL/GenBank/DDBJ whole genome shotgun (WGS) entry which is preliminary data.</text>
</comment>
<dbReference type="PANTHER" id="PTHR10277">
    <property type="entry name" value="HOMOCITRATE SYNTHASE-RELATED"/>
    <property type="match status" value="1"/>
</dbReference>
<dbReference type="GO" id="GO:0003852">
    <property type="term" value="F:2-isopropylmalate synthase activity"/>
    <property type="evidence" value="ECO:0007669"/>
    <property type="project" value="TreeGrafter"/>
</dbReference>
<dbReference type="PANTHER" id="PTHR10277:SF9">
    <property type="entry name" value="2-ISOPROPYLMALATE SYNTHASE 1, CHLOROPLASTIC-RELATED"/>
    <property type="match status" value="1"/>
</dbReference>
<dbReference type="Gene3D" id="3.20.20.70">
    <property type="entry name" value="Aldolase class I"/>
    <property type="match status" value="1"/>
</dbReference>
<protein>
    <submittedName>
        <fullName evidence="3">2-isopropylmalate synthase</fullName>
    </submittedName>
</protein>